<dbReference type="AlphaFoldDB" id="A0A1H3ISA3"/>
<dbReference type="EMBL" id="FNOV01000007">
    <property type="protein sequence ID" value="SDY30129.1"/>
    <property type="molecule type" value="Genomic_DNA"/>
</dbReference>
<evidence type="ECO:0000313" key="1">
    <source>
        <dbReference type="EMBL" id="SDY30129.1"/>
    </source>
</evidence>
<dbReference type="RefSeq" id="WP_092740315.1">
    <property type="nucleotide sequence ID" value="NZ_FNOV01000007.1"/>
</dbReference>
<organism evidence="1 2">
    <name type="scientific">Hymenobacter psychrophilus</name>
    <dbReference type="NCBI Taxonomy" id="651662"/>
    <lineage>
        <taxon>Bacteria</taxon>
        <taxon>Pseudomonadati</taxon>
        <taxon>Bacteroidota</taxon>
        <taxon>Cytophagia</taxon>
        <taxon>Cytophagales</taxon>
        <taxon>Hymenobacteraceae</taxon>
        <taxon>Hymenobacter</taxon>
    </lineage>
</organism>
<accession>A0A1H3ISA3</accession>
<keyword evidence="2" id="KW-1185">Reference proteome</keyword>
<sequence>MFSSTKTGHFTHIIATALLGQAVGNGLTPPDPTTIENYGHLIIQTLVAVVTIWATIRKALQRPETVVRVPAEVLPLMQVEAPKPEPDDSAQ</sequence>
<evidence type="ECO:0000313" key="2">
    <source>
        <dbReference type="Proteomes" id="UP000199249"/>
    </source>
</evidence>
<protein>
    <submittedName>
        <fullName evidence="1">Uncharacterized protein</fullName>
    </submittedName>
</protein>
<dbReference type="OrthoDB" id="887238at2"/>
<name>A0A1H3ISA3_9BACT</name>
<reference evidence="2" key="1">
    <citation type="submission" date="2016-10" db="EMBL/GenBank/DDBJ databases">
        <authorList>
            <person name="Varghese N."/>
            <person name="Submissions S."/>
        </authorList>
    </citation>
    <scope>NUCLEOTIDE SEQUENCE [LARGE SCALE GENOMIC DNA]</scope>
    <source>
        <strain evidence="2">CGMCC 1.8975</strain>
    </source>
</reference>
<proteinExistence type="predicted"/>
<dbReference type="Proteomes" id="UP000199249">
    <property type="component" value="Unassembled WGS sequence"/>
</dbReference>
<gene>
    <name evidence="1" type="ORF">SAMN04488069_107121</name>
</gene>